<dbReference type="OrthoDB" id="9794816at2"/>
<accession>A0A0P1EKS4</accession>
<feature type="domain" description="Glutamine amidotransferase" evidence="1">
    <location>
        <begin position="43"/>
        <end position="202"/>
    </location>
</feature>
<protein>
    <submittedName>
        <fullName evidence="2">GMP synthase [glutamine-hydrolyzing]</fullName>
        <ecNumber evidence="2">6.3.5.2</ecNumber>
    </submittedName>
</protein>
<dbReference type="Gene3D" id="3.40.50.880">
    <property type="match status" value="1"/>
</dbReference>
<dbReference type="GO" id="GO:0005829">
    <property type="term" value="C:cytosol"/>
    <property type="evidence" value="ECO:0007669"/>
    <property type="project" value="TreeGrafter"/>
</dbReference>
<keyword evidence="2" id="KW-0436">Ligase</keyword>
<sequence>MKRFLILQLRPEVEASDGEFQAFLKTGGLAASDVHRLPLNQAPLPQDLTLSDYSGVIVGGGPGCVSDCPQSRNPLEARMEAQLLSLMPQIIAEDMPFLGCCLGIGVLGHFLDRAVSKNRYGEEAGLAQCQLTPDGITDPLLKGIPQRFDAFVGHKEALQYLPEGCLHLVQSDHCPFQMIRYRSNIYATQFHPEADGEEFATRINMYRNKGYFPPEEVERLMALCRAADAAAPPQIVKNFVARYRAA</sequence>
<dbReference type="AlphaFoldDB" id="A0A0P1EKS4"/>
<reference evidence="2 3" key="1">
    <citation type="submission" date="2015-09" db="EMBL/GenBank/DDBJ databases">
        <authorList>
            <consortium name="Swine Surveillance"/>
        </authorList>
    </citation>
    <scope>NUCLEOTIDE SEQUENCE [LARGE SCALE GENOMIC DNA]</scope>
    <source>
        <strain evidence="2 3">CECT 7688</strain>
    </source>
</reference>
<dbReference type="PANTHER" id="PTHR42695:SF5">
    <property type="entry name" value="GLUTAMINE AMIDOTRANSFERASE YLR126C-RELATED"/>
    <property type="match status" value="1"/>
</dbReference>
<dbReference type="InterPro" id="IPR017926">
    <property type="entry name" value="GATASE"/>
</dbReference>
<evidence type="ECO:0000313" key="2">
    <source>
        <dbReference type="EMBL" id="CUH51087.1"/>
    </source>
</evidence>
<keyword evidence="3" id="KW-1185">Reference proteome</keyword>
<dbReference type="NCBIfam" id="NF005743">
    <property type="entry name" value="PRK07567.1"/>
    <property type="match status" value="1"/>
</dbReference>
<dbReference type="STRING" id="321267.SHM7688_00520"/>
<dbReference type="InterPro" id="IPR029062">
    <property type="entry name" value="Class_I_gatase-like"/>
</dbReference>
<dbReference type="SUPFAM" id="SSF52317">
    <property type="entry name" value="Class I glutamine amidotransferase-like"/>
    <property type="match status" value="1"/>
</dbReference>
<dbReference type="Proteomes" id="UP000054823">
    <property type="component" value="Unassembled WGS sequence"/>
</dbReference>
<proteinExistence type="predicted"/>
<gene>
    <name evidence="2" type="primary">guaA_1</name>
    <name evidence="2" type="ORF">SHM7688_00520</name>
</gene>
<dbReference type="Pfam" id="PF00117">
    <property type="entry name" value="GATase"/>
    <property type="match status" value="1"/>
</dbReference>
<dbReference type="PANTHER" id="PTHR42695">
    <property type="entry name" value="GLUTAMINE AMIDOTRANSFERASE YLR126C-RELATED"/>
    <property type="match status" value="1"/>
</dbReference>
<dbReference type="InterPro" id="IPR044992">
    <property type="entry name" value="ChyE-like"/>
</dbReference>
<dbReference type="CDD" id="cd01741">
    <property type="entry name" value="GATase1_1"/>
    <property type="match status" value="1"/>
</dbReference>
<dbReference type="GO" id="GO:0003922">
    <property type="term" value="F:GMP synthase (glutamine-hydrolyzing) activity"/>
    <property type="evidence" value="ECO:0007669"/>
    <property type="project" value="UniProtKB-EC"/>
</dbReference>
<evidence type="ECO:0000259" key="1">
    <source>
        <dbReference type="Pfam" id="PF00117"/>
    </source>
</evidence>
<dbReference type="EMBL" id="CYPW01000006">
    <property type="protein sequence ID" value="CUH51087.1"/>
    <property type="molecule type" value="Genomic_DNA"/>
</dbReference>
<dbReference type="PROSITE" id="PS51273">
    <property type="entry name" value="GATASE_TYPE_1"/>
    <property type="match status" value="1"/>
</dbReference>
<organism evidence="2 3">
    <name type="scientific">Shimia marina</name>
    <dbReference type="NCBI Taxonomy" id="321267"/>
    <lineage>
        <taxon>Bacteria</taxon>
        <taxon>Pseudomonadati</taxon>
        <taxon>Pseudomonadota</taxon>
        <taxon>Alphaproteobacteria</taxon>
        <taxon>Rhodobacterales</taxon>
        <taxon>Roseobacteraceae</taxon>
    </lineage>
</organism>
<dbReference type="EC" id="6.3.5.2" evidence="2"/>
<dbReference type="RefSeq" id="WP_058238454.1">
    <property type="nucleotide sequence ID" value="NZ_CYPW01000006.1"/>
</dbReference>
<evidence type="ECO:0000313" key="3">
    <source>
        <dbReference type="Proteomes" id="UP000054823"/>
    </source>
</evidence>
<name>A0A0P1EKS4_9RHOB</name>